<accession>A0ACC6PWD7</accession>
<evidence type="ECO:0000313" key="1">
    <source>
        <dbReference type="EMBL" id="MEJ8635813.1"/>
    </source>
</evidence>
<sequence length="180" mass="19332">MTGPLERPLLFLDVDGPLIPFGPSPGRPSGLPASVSGDPADPGNPLLERLDPSVGPRLTALGCELVWATTWLDDANVVVAPRIGLPPLPVVRWPDAVPEGPRGLHWKTRTVVEWAGGRPFIWVDDEIGAMDRLWVAAEHRGPALLHRVDASEGLADEDFRVFADWLRTAVPGGPRGTDGP</sequence>
<dbReference type="Proteomes" id="UP001377168">
    <property type="component" value="Unassembled WGS sequence"/>
</dbReference>
<evidence type="ECO:0000313" key="2">
    <source>
        <dbReference type="Proteomes" id="UP001377168"/>
    </source>
</evidence>
<organism evidence="1 2">
    <name type="scientific">Streptomyces achmelvichensis</name>
    <dbReference type="NCBI Taxonomy" id="3134111"/>
    <lineage>
        <taxon>Bacteria</taxon>
        <taxon>Bacillati</taxon>
        <taxon>Actinomycetota</taxon>
        <taxon>Actinomycetes</taxon>
        <taxon>Kitasatosporales</taxon>
        <taxon>Streptomycetaceae</taxon>
        <taxon>Streptomyces</taxon>
    </lineage>
</organism>
<gene>
    <name evidence="1" type="ORF">WKI67_20770</name>
</gene>
<protein>
    <submittedName>
        <fullName evidence="1">HAD domain-containing protein</fullName>
    </submittedName>
</protein>
<comment type="caution">
    <text evidence="1">The sequence shown here is derived from an EMBL/GenBank/DDBJ whole genome shotgun (WGS) entry which is preliminary data.</text>
</comment>
<keyword evidence="2" id="KW-1185">Reference proteome</keyword>
<dbReference type="EMBL" id="JBBKAJ010000022">
    <property type="protein sequence ID" value="MEJ8635813.1"/>
    <property type="molecule type" value="Genomic_DNA"/>
</dbReference>
<reference evidence="1" key="1">
    <citation type="submission" date="2024-03" db="EMBL/GenBank/DDBJ databases">
        <title>Novel Streptomyces species of biotechnological and ecological value are a feature of Machair soil.</title>
        <authorList>
            <person name="Prole J.R."/>
            <person name="Goodfellow M."/>
            <person name="Allenby N."/>
            <person name="Ward A.C."/>
        </authorList>
    </citation>
    <scope>NUCLEOTIDE SEQUENCE</scope>
    <source>
        <strain evidence="1">MS2.AVA.5</strain>
    </source>
</reference>
<proteinExistence type="predicted"/>
<name>A0ACC6PWD7_9ACTN</name>